<evidence type="ECO:0000256" key="2">
    <source>
        <dbReference type="ARBA" id="ARBA00006464"/>
    </source>
</evidence>
<dbReference type="InterPro" id="IPR003362">
    <property type="entry name" value="Bact_transf"/>
</dbReference>
<feature type="transmembrane region" description="Helical" evidence="7">
    <location>
        <begin position="73"/>
        <end position="95"/>
    </location>
</feature>
<comment type="similarity">
    <text evidence="2">Belongs to the bacterial sugar transferase family.</text>
</comment>
<dbReference type="GO" id="GO:0009242">
    <property type="term" value="P:colanic acid biosynthetic process"/>
    <property type="evidence" value="ECO:0007669"/>
    <property type="project" value="TreeGrafter"/>
</dbReference>
<dbReference type="GO" id="GO:0016020">
    <property type="term" value="C:membrane"/>
    <property type="evidence" value="ECO:0007669"/>
    <property type="project" value="UniProtKB-SubCell"/>
</dbReference>
<reference evidence="9 10" key="1">
    <citation type="journal article" date="2017" name="Genome Announc.">
        <title>Complete Genome Sequences of Two Acetylene-Fermenting Pelobacter acetylenicus Strains.</title>
        <authorList>
            <person name="Sutton J.M."/>
            <person name="Baesman S.M."/>
            <person name="Fierst J.L."/>
            <person name="Poret-Peterson A.T."/>
            <person name="Oremland R.S."/>
            <person name="Dunlap D.S."/>
            <person name="Akob D.M."/>
        </authorList>
    </citation>
    <scope>NUCLEOTIDE SEQUENCE [LARGE SCALE GENOMIC DNA]</scope>
    <source>
        <strain evidence="9 10">SFB93</strain>
    </source>
</reference>
<feature type="transmembrane region" description="Helical" evidence="7">
    <location>
        <begin position="101"/>
        <end position="119"/>
    </location>
</feature>
<accession>A0A1L3GKI0</accession>
<protein>
    <recommendedName>
        <fullName evidence="8">Bacterial sugar transferase domain-containing protein</fullName>
    </recommendedName>
</protein>
<keyword evidence="10" id="KW-1185">Reference proteome</keyword>
<feature type="transmembrane region" description="Helical" evidence="7">
    <location>
        <begin position="7"/>
        <end position="28"/>
    </location>
</feature>
<proteinExistence type="inferred from homology"/>
<dbReference type="InterPro" id="IPR017464">
    <property type="entry name" value="Sugar_tfrase_EpsB_2"/>
</dbReference>
<gene>
    <name evidence="9" type="ORF">A7E78_00260</name>
</gene>
<name>A0A1L3GKI0_9BACT</name>
<keyword evidence="3" id="KW-0808">Transferase</keyword>
<dbReference type="Pfam" id="PF02397">
    <property type="entry name" value="Bac_transf"/>
    <property type="match status" value="1"/>
</dbReference>
<dbReference type="Proteomes" id="UP000182517">
    <property type="component" value="Chromosome"/>
</dbReference>
<dbReference type="KEGG" id="pef:A7E78_00260"/>
<evidence type="ECO:0000256" key="7">
    <source>
        <dbReference type="SAM" id="Phobius"/>
    </source>
</evidence>
<evidence type="ECO:0000256" key="3">
    <source>
        <dbReference type="ARBA" id="ARBA00022679"/>
    </source>
</evidence>
<evidence type="ECO:0000313" key="10">
    <source>
        <dbReference type="Proteomes" id="UP000182517"/>
    </source>
</evidence>
<feature type="transmembrane region" description="Helical" evidence="7">
    <location>
        <begin position="40"/>
        <end position="61"/>
    </location>
</feature>
<dbReference type="RefSeq" id="WP_072282392.1">
    <property type="nucleotide sequence ID" value="NZ_CP015519.1"/>
</dbReference>
<evidence type="ECO:0000313" key="9">
    <source>
        <dbReference type="EMBL" id="APG26432.1"/>
    </source>
</evidence>
<dbReference type="PANTHER" id="PTHR30576:SF21">
    <property type="entry name" value="UDP-GLUCOSE:UNDECAPRENYL-PHOSPHATE GLUCOSE-1-PHOSPHATE TRANSFERASE"/>
    <property type="match status" value="1"/>
</dbReference>
<organism evidence="9 10">
    <name type="scientific">Syntrophotalea acetylenivorans</name>
    <dbReference type="NCBI Taxonomy" id="1842532"/>
    <lineage>
        <taxon>Bacteria</taxon>
        <taxon>Pseudomonadati</taxon>
        <taxon>Thermodesulfobacteriota</taxon>
        <taxon>Desulfuromonadia</taxon>
        <taxon>Desulfuromonadales</taxon>
        <taxon>Syntrophotaleaceae</taxon>
        <taxon>Syntrophotalea</taxon>
    </lineage>
</organism>
<evidence type="ECO:0000259" key="8">
    <source>
        <dbReference type="Pfam" id="PF02397"/>
    </source>
</evidence>
<dbReference type="STRING" id="1842532.A7E78_00260"/>
<keyword evidence="6 7" id="KW-0472">Membrane</keyword>
<comment type="subcellular location">
    <subcellularLocation>
        <location evidence="1">Membrane</location>
        <topology evidence="1">Multi-pass membrane protein</topology>
    </subcellularLocation>
</comment>
<evidence type="ECO:0000256" key="5">
    <source>
        <dbReference type="ARBA" id="ARBA00022989"/>
    </source>
</evidence>
<dbReference type="GO" id="GO:0089702">
    <property type="term" value="F:undecaprenyl-phosphate glucose phosphotransferase activity"/>
    <property type="evidence" value="ECO:0007669"/>
    <property type="project" value="TreeGrafter"/>
</dbReference>
<dbReference type="InterPro" id="IPR017475">
    <property type="entry name" value="EPS_sugar_tfrase"/>
</dbReference>
<keyword evidence="4 7" id="KW-0812">Transmembrane</keyword>
<keyword evidence="5 7" id="KW-1133">Transmembrane helix</keyword>
<dbReference type="EMBL" id="CP015519">
    <property type="protein sequence ID" value="APG26432.1"/>
    <property type="molecule type" value="Genomic_DNA"/>
</dbReference>
<dbReference type="OrthoDB" id="9808602at2"/>
<feature type="transmembrane region" description="Helical" evidence="7">
    <location>
        <begin position="266"/>
        <end position="290"/>
    </location>
</feature>
<feature type="domain" description="Bacterial sugar transferase" evidence="8">
    <location>
        <begin position="264"/>
        <end position="447"/>
    </location>
</feature>
<dbReference type="Gene3D" id="3.40.50.720">
    <property type="entry name" value="NAD(P)-binding Rossmann-like Domain"/>
    <property type="match status" value="1"/>
</dbReference>
<dbReference type="NCBIfam" id="TIGR03013">
    <property type="entry name" value="EpsB_2"/>
    <property type="match status" value="1"/>
</dbReference>
<dbReference type="AlphaFoldDB" id="A0A1L3GKI0"/>
<dbReference type="NCBIfam" id="TIGR03025">
    <property type="entry name" value="EPS_sugtrans"/>
    <property type="match status" value="1"/>
</dbReference>
<sequence>MRKISWGLLWADTTLALLSLLIGAFLRFGRVEEVPNLPYYGFSKVVPFVAIVIICGFFCELYSKEHRSQGAELAARLAVEMMAALLVLSVFYYLVPPAMIGRGYLTLALATCGVQQFILRRALQELGRLPGFAQRVLILGVGPLAETMEQALGLSKDNYVLAGFVQPDTDLVTVSADRVVGRVEDIRELADRHRATELVVSLTERRGALPMRELLRCKLSGINVLDASCFYEKMAGKLLVENIQPSWFIYSGGFRNTPFRLFFKRILDVVCSLFGILLALPLFPLVALLVKFDSPGPVLFKQKRVGEGGRDFYILKFRTMCQDAEKKTGAVWATENDPRVTRVGNFLRKTRLDEIPQLFNVLRGDMSFVGPRPERPEFVSRLSETIPYYNKRHFIKPGVTGWAQICYPYGASEEDALEKLRYDLYYIKNYSILLDLSIMLETVKTVIYGRGGR</sequence>
<evidence type="ECO:0000256" key="1">
    <source>
        <dbReference type="ARBA" id="ARBA00004141"/>
    </source>
</evidence>
<evidence type="ECO:0000256" key="4">
    <source>
        <dbReference type="ARBA" id="ARBA00022692"/>
    </source>
</evidence>
<dbReference type="PANTHER" id="PTHR30576">
    <property type="entry name" value="COLANIC BIOSYNTHESIS UDP-GLUCOSE LIPID CARRIER TRANSFERASE"/>
    <property type="match status" value="1"/>
</dbReference>
<evidence type="ECO:0000256" key="6">
    <source>
        <dbReference type="ARBA" id="ARBA00023136"/>
    </source>
</evidence>